<name>A0A9W4UTV2_9PLEO</name>
<sequence length="82" mass="8451">MPSPKNAGPTSTARTIHCTPATPAPANTPLTRFAATAAPGASRGQRSETSVWWIPQIACAEVAMTNWRSSGTIGQAESVVTA</sequence>
<dbReference type="EMBL" id="CAOQHR010000012">
    <property type="protein sequence ID" value="CAI6341965.1"/>
    <property type="molecule type" value="Genomic_DNA"/>
</dbReference>
<comment type="caution">
    <text evidence="2">The sequence shown here is derived from an EMBL/GenBank/DDBJ whole genome shotgun (WGS) entry which is preliminary data.</text>
</comment>
<keyword evidence="3" id="KW-1185">Reference proteome</keyword>
<protein>
    <submittedName>
        <fullName evidence="2">Uncharacterized protein</fullName>
    </submittedName>
</protein>
<evidence type="ECO:0000256" key="1">
    <source>
        <dbReference type="SAM" id="MobiDB-lite"/>
    </source>
</evidence>
<feature type="compositionally biased region" description="Low complexity" evidence="1">
    <location>
        <begin position="19"/>
        <end position="29"/>
    </location>
</feature>
<dbReference type="Proteomes" id="UP001152607">
    <property type="component" value="Unassembled WGS sequence"/>
</dbReference>
<feature type="region of interest" description="Disordered" evidence="1">
    <location>
        <begin position="1"/>
        <end position="29"/>
    </location>
</feature>
<gene>
    <name evidence="2" type="ORF">PDIGIT_LOCUS15166</name>
</gene>
<accession>A0A9W4UTV2</accession>
<proteinExistence type="predicted"/>
<evidence type="ECO:0000313" key="2">
    <source>
        <dbReference type="EMBL" id="CAI6341965.1"/>
    </source>
</evidence>
<evidence type="ECO:0000313" key="3">
    <source>
        <dbReference type="Proteomes" id="UP001152607"/>
    </source>
</evidence>
<organism evidence="2 3">
    <name type="scientific">Periconia digitata</name>
    <dbReference type="NCBI Taxonomy" id="1303443"/>
    <lineage>
        <taxon>Eukaryota</taxon>
        <taxon>Fungi</taxon>
        <taxon>Dikarya</taxon>
        <taxon>Ascomycota</taxon>
        <taxon>Pezizomycotina</taxon>
        <taxon>Dothideomycetes</taxon>
        <taxon>Pleosporomycetidae</taxon>
        <taxon>Pleosporales</taxon>
        <taxon>Massarineae</taxon>
        <taxon>Periconiaceae</taxon>
        <taxon>Periconia</taxon>
    </lineage>
</organism>
<dbReference type="AlphaFoldDB" id="A0A9W4UTV2"/>
<reference evidence="2" key="1">
    <citation type="submission" date="2023-01" db="EMBL/GenBank/DDBJ databases">
        <authorList>
            <person name="Van Ghelder C."/>
            <person name="Rancurel C."/>
        </authorList>
    </citation>
    <scope>NUCLEOTIDE SEQUENCE</scope>
    <source>
        <strain evidence="2">CNCM I-4278</strain>
    </source>
</reference>